<feature type="region of interest" description="Disordered" evidence="1">
    <location>
        <begin position="388"/>
        <end position="566"/>
    </location>
</feature>
<dbReference type="Gene3D" id="1.20.190.20">
    <property type="entry name" value="14-3-3 domain"/>
    <property type="match status" value="1"/>
</dbReference>
<feature type="compositionally biased region" description="Low complexity" evidence="1">
    <location>
        <begin position="486"/>
        <end position="519"/>
    </location>
</feature>
<evidence type="ECO:0000313" key="2">
    <source>
        <dbReference type="EMBL" id="KAF2460861.1"/>
    </source>
</evidence>
<name>A0A6A6PA44_9PEZI</name>
<evidence type="ECO:0000313" key="3">
    <source>
        <dbReference type="Proteomes" id="UP000799766"/>
    </source>
</evidence>
<feature type="compositionally biased region" description="Gly residues" evidence="1">
    <location>
        <begin position="421"/>
        <end position="430"/>
    </location>
</feature>
<feature type="region of interest" description="Disordered" evidence="1">
    <location>
        <begin position="348"/>
        <end position="373"/>
    </location>
</feature>
<evidence type="ECO:0008006" key="4">
    <source>
        <dbReference type="Google" id="ProtNLM"/>
    </source>
</evidence>
<sequence>MASSDVDQKFLGRLARLTERTNPLLSSGLYQLLGLSVLLARRLVRARKLRKLDTSRDTKSLQLYHHILWLSREGLSILEICVLPSAQDGQHGPELRVLAIKLRASFYHIFCLFHNQPPISNITLPRGASPGGATGASAAGGAAAAAGGSPRSPRGNNGRRQQQQQQAAAAASGQGNVSPGGGGGGGGGGRTRAATLRDTIPSITSEASYLTNPYAHTAPLTSPPPGLSLPPGFSPSAHIPFQYQYPSTASSFILPALNYLPLTTTHFTNASAAAAAALPGSHPLRLSVALEHAAFLWDCLHDHNAARRLARAAIRDVYRAQEDMDDAEFEDAAEMVTVLGRVMKRKSWEGTPRVGPGSAASPASPDPAQPAHAAPAFGLEAEPMSPSAMMAAAAAPRGNPASGGHSNGNGAAVPPSPSAAYGGGGGGGGSASATGRGRSRSGSGSGGGGGVASSSRSQHQHQQQQQQQHHHHHQHNPHRRHHHHSASASATSPAGTAPAPADQPRPSTTPTYSPAAPAALQHQQRTPPTPASPAAPREHRRHQRPQSGSGSGSGSASGGASKDSAP</sequence>
<feature type="compositionally biased region" description="Basic residues" evidence="1">
    <location>
        <begin position="468"/>
        <end position="485"/>
    </location>
</feature>
<reference evidence="2" key="1">
    <citation type="journal article" date="2020" name="Stud. Mycol.">
        <title>101 Dothideomycetes genomes: a test case for predicting lifestyles and emergence of pathogens.</title>
        <authorList>
            <person name="Haridas S."/>
            <person name="Albert R."/>
            <person name="Binder M."/>
            <person name="Bloem J."/>
            <person name="Labutti K."/>
            <person name="Salamov A."/>
            <person name="Andreopoulos B."/>
            <person name="Baker S."/>
            <person name="Barry K."/>
            <person name="Bills G."/>
            <person name="Bluhm B."/>
            <person name="Cannon C."/>
            <person name="Castanera R."/>
            <person name="Culley D."/>
            <person name="Daum C."/>
            <person name="Ezra D."/>
            <person name="Gonzalez J."/>
            <person name="Henrissat B."/>
            <person name="Kuo A."/>
            <person name="Liang C."/>
            <person name="Lipzen A."/>
            <person name="Lutzoni F."/>
            <person name="Magnuson J."/>
            <person name="Mondo S."/>
            <person name="Nolan M."/>
            <person name="Ohm R."/>
            <person name="Pangilinan J."/>
            <person name="Park H.-J."/>
            <person name="Ramirez L."/>
            <person name="Alfaro M."/>
            <person name="Sun H."/>
            <person name="Tritt A."/>
            <person name="Yoshinaga Y."/>
            <person name="Zwiers L.-H."/>
            <person name="Turgeon B."/>
            <person name="Goodwin S."/>
            <person name="Spatafora J."/>
            <person name="Crous P."/>
            <person name="Grigoriev I."/>
        </authorList>
    </citation>
    <scope>NUCLEOTIDE SEQUENCE</scope>
    <source>
        <strain evidence="2">ATCC 16933</strain>
    </source>
</reference>
<feature type="compositionally biased region" description="Low complexity" evidence="1">
    <location>
        <begin position="452"/>
        <end position="467"/>
    </location>
</feature>
<proteinExistence type="predicted"/>
<gene>
    <name evidence="2" type="ORF">BDY21DRAFT_360908</name>
</gene>
<keyword evidence="3" id="KW-1185">Reference proteome</keyword>
<evidence type="ECO:0000256" key="1">
    <source>
        <dbReference type="SAM" id="MobiDB-lite"/>
    </source>
</evidence>
<accession>A0A6A6PA44</accession>
<dbReference type="Proteomes" id="UP000799766">
    <property type="component" value="Unassembled WGS sequence"/>
</dbReference>
<feature type="compositionally biased region" description="Low complexity" evidence="1">
    <location>
        <begin position="388"/>
        <end position="413"/>
    </location>
</feature>
<dbReference type="SUPFAM" id="SSF48445">
    <property type="entry name" value="14-3-3 protein"/>
    <property type="match status" value="1"/>
</dbReference>
<feature type="compositionally biased region" description="Low complexity" evidence="1">
    <location>
        <begin position="135"/>
        <end position="176"/>
    </location>
</feature>
<protein>
    <recommendedName>
        <fullName evidence="4">14-3-3 domain-containing protein</fullName>
    </recommendedName>
</protein>
<feature type="compositionally biased region" description="Low complexity" evidence="1">
    <location>
        <begin position="431"/>
        <end position="442"/>
    </location>
</feature>
<organism evidence="2 3">
    <name type="scientific">Lineolata rhizophorae</name>
    <dbReference type="NCBI Taxonomy" id="578093"/>
    <lineage>
        <taxon>Eukaryota</taxon>
        <taxon>Fungi</taxon>
        <taxon>Dikarya</taxon>
        <taxon>Ascomycota</taxon>
        <taxon>Pezizomycotina</taxon>
        <taxon>Dothideomycetes</taxon>
        <taxon>Dothideomycetes incertae sedis</taxon>
        <taxon>Lineolatales</taxon>
        <taxon>Lineolataceae</taxon>
        <taxon>Lineolata</taxon>
    </lineage>
</organism>
<dbReference type="OrthoDB" id="5370350at2759"/>
<feature type="region of interest" description="Disordered" evidence="1">
    <location>
        <begin position="130"/>
        <end position="193"/>
    </location>
</feature>
<dbReference type="EMBL" id="MU001672">
    <property type="protein sequence ID" value="KAF2460861.1"/>
    <property type="molecule type" value="Genomic_DNA"/>
</dbReference>
<dbReference type="InterPro" id="IPR036815">
    <property type="entry name" value="14-3-3_dom_sf"/>
</dbReference>
<dbReference type="AlphaFoldDB" id="A0A6A6PA44"/>
<feature type="compositionally biased region" description="Gly residues" evidence="1">
    <location>
        <begin position="178"/>
        <end position="190"/>
    </location>
</feature>